<reference evidence="8" key="2">
    <citation type="submission" date="2012-09" db="EMBL/GenBank/DDBJ databases">
        <title>The complete sequence of Psychroflexus torquis an extreme psychrophile from sea-ice that is stimulated by light.</title>
        <authorList>
            <person name="Feng S."/>
            <person name="Powell S.M."/>
            <person name="Bowman J.P."/>
        </authorList>
    </citation>
    <scope>NUCLEOTIDE SEQUENCE [LARGE SCALE GENOMIC DNA]</scope>
    <source>
        <strain evidence="8">ATCC 700755</strain>
    </source>
</reference>
<feature type="domain" description="Semialdehyde dehydrogenase NAD-binding" evidence="7">
    <location>
        <begin position="3"/>
        <end position="127"/>
    </location>
</feature>
<keyword evidence="1 5" id="KW-0055">Arginine biosynthesis</keyword>
<dbReference type="Proteomes" id="UP000008514">
    <property type="component" value="Chromosome"/>
</dbReference>
<evidence type="ECO:0000256" key="2">
    <source>
        <dbReference type="ARBA" id="ARBA00022605"/>
    </source>
</evidence>
<evidence type="ECO:0000256" key="3">
    <source>
        <dbReference type="ARBA" id="ARBA00022857"/>
    </source>
</evidence>
<evidence type="ECO:0000313" key="8">
    <source>
        <dbReference type="EMBL" id="AFU67134.1"/>
    </source>
</evidence>
<keyword evidence="3 5" id="KW-0521">NADP</keyword>
<dbReference type="GO" id="GO:0003942">
    <property type="term" value="F:N-acetyl-gamma-glutamyl-phosphate reductase activity"/>
    <property type="evidence" value="ECO:0007669"/>
    <property type="project" value="UniProtKB-UniRule"/>
</dbReference>
<dbReference type="SUPFAM" id="SSF55347">
    <property type="entry name" value="Glyceraldehyde-3-phosphate dehydrogenase-like, C-terminal domain"/>
    <property type="match status" value="1"/>
</dbReference>
<dbReference type="Gene3D" id="3.40.50.720">
    <property type="entry name" value="NAD(P)-binding Rossmann-like Domain"/>
    <property type="match status" value="1"/>
</dbReference>
<dbReference type="Pfam" id="PF01118">
    <property type="entry name" value="Semialdhyde_dh"/>
    <property type="match status" value="1"/>
</dbReference>
<dbReference type="HAMAP" id="MF_00150">
    <property type="entry name" value="ArgC_type1"/>
    <property type="match status" value="1"/>
</dbReference>
<evidence type="ECO:0000256" key="4">
    <source>
        <dbReference type="ARBA" id="ARBA00023002"/>
    </source>
</evidence>
<evidence type="ECO:0000256" key="1">
    <source>
        <dbReference type="ARBA" id="ARBA00022571"/>
    </source>
</evidence>
<dbReference type="InterPro" id="IPR000706">
    <property type="entry name" value="AGPR_type-1"/>
</dbReference>
<keyword evidence="9" id="KW-1185">Reference proteome</keyword>
<dbReference type="PANTHER" id="PTHR32338:SF10">
    <property type="entry name" value="N-ACETYL-GAMMA-GLUTAMYL-PHOSPHATE REDUCTASE, CHLOROPLASTIC-RELATED"/>
    <property type="match status" value="1"/>
</dbReference>
<dbReference type="Pfam" id="PF22698">
    <property type="entry name" value="Semialdhyde_dhC_1"/>
    <property type="match status" value="1"/>
</dbReference>
<dbReference type="InterPro" id="IPR050085">
    <property type="entry name" value="AGPR"/>
</dbReference>
<comment type="pathway">
    <text evidence="5">Amino-acid biosynthesis; L-arginine biosynthesis; N(2)-acetyl-L-ornithine from L-glutamate: step 3/4.</text>
</comment>
<keyword evidence="4 5" id="KW-0560">Oxidoreductase</keyword>
<dbReference type="Gene3D" id="3.30.360.10">
    <property type="entry name" value="Dihydrodipicolinate Reductase, domain 2"/>
    <property type="match status" value="1"/>
</dbReference>
<evidence type="ECO:0000259" key="7">
    <source>
        <dbReference type="SMART" id="SM00859"/>
    </source>
</evidence>
<gene>
    <name evidence="5" type="primary">argC</name>
    <name evidence="8" type="ordered locus">P700755_000060</name>
</gene>
<dbReference type="PANTHER" id="PTHR32338">
    <property type="entry name" value="N-ACETYL-GAMMA-GLUTAMYL-PHOSPHATE REDUCTASE, CHLOROPLASTIC-RELATED-RELATED"/>
    <property type="match status" value="1"/>
</dbReference>
<dbReference type="InterPro" id="IPR000534">
    <property type="entry name" value="Semialdehyde_DH_NAD-bd"/>
</dbReference>
<evidence type="ECO:0000256" key="5">
    <source>
        <dbReference type="HAMAP-Rule" id="MF_00150"/>
    </source>
</evidence>
<accession>K4I9N6</accession>
<dbReference type="KEGG" id="ptq:P700755_000060"/>
<dbReference type="GO" id="GO:0051287">
    <property type="term" value="F:NAD binding"/>
    <property type="evidence" value="ECO:0007669"/>
    <property type="project" value="InterPro"/>
</dbReference>
<keyword evidence="5" id="KW-0963">Cytoplasm</keyword>
<dbReference type="CDD" id="cd23934">
    <property type="entry name" value="AGPR_1_C"/>
    <property type="match status" value="1"/>
</dbReference>
<sequence length="325" mass="36062">MIQVGIIGGAGYTAGELIRLLLNHPETHINFIYSTSNAEHKISKIHQDLIGSTDLVFSSKINSEIDVLFLCLGHGNSKAFLEKNSFSETTKIIDLSTDFRLEADSNLNGKAFVYGLPELQKKAIKEANYIANPGCFATAIQLALLPLAKSNGIKDDVHINAVTGATGAGTSLSATTHFTWRDNNFSHYKAFTHQHLAEINQTVNQLQSNFNSEINFMPNRGNHSRGIFSTLYTKFEGSIEEAKKMYSDFYKNAAFTFVSDDPIHLKQVVNTNKCILHLHKHNDKLLVTSIIDNLLKGASGQAVQNMNLMFGFNEKEGLQLKANYF</sequence>
<dbReference type="SUPFAM" id="SSF51735">
    <property type="entry name" value="NAD(P)-binding Rossmann-fold domains"/>
    <property type="match status" value="1"/>
</dbReference>
<comment type="similarity">
    <text evidence="5">Belongs to the NAGSA dehydrogenase family. Type 1 subfamily.</text>
</comment>
<dbReference type="GO" id="GO:0006526">
    <property type="term" value="P:L-arginine biosynthetic process"/>
    <property type="evidence" value="ECO:0007669"/>
    <property type="project" value="UniProtKB-UniRule"/>
</dbReference>
<comment type="function">
    <text evidence="5">Catalyzes the NADPH-dependent reduction of N-acetyl-5-glutamyl phosphate to yield N-acetyl-L-glutamate 5-semialdehyde.</text>
</comment>
<evidence type="ECO:0000256" key="6">
    <source>
        <dbReference type="PROSITE-ProRule" id="PRU10010"/>
    </source>
</evidence>
<keyword evidence="2 5" id="KW-0028">Amino-acid biosynthesis</keyword>
<protein>
    <recommendedName>
        <fullName evidence="5">N-acetyl-gamma-glutamyl-phosphate reductase</fullName>
        <shortName evidence="5">AGPR</shortName>
        <ecNumber evidence="5">1.2.1.38</ecNumber>
    </recommendedName>
    <alternativeName>
        <fullName evidence="5">N-acetyl-glutamate semialdehyde dehydrogenase</fullName>
        <shortName evidence="5">NAGSA dehydrogenase</shortName>
    </alternativeName>
</protein>
<reference evidence="8" key="1">
    <citation type="submission" date="2006-03" db="EMBL/GenBank/DDBJ databases">
        <authorList>
            <person name="Bowman J."/>
            <person name="Ferriera S."/>
            <person name="Johnson J."/>
            <person name="Kravitz S."/>
            <person name="Halpern A."/>
            <person name="Remington K."/>
            <person name="Beeson K."/>
            <person name="Tran B."/>
            <person name="Rogers Y.-H."/>
            <person name="Friedman R."/>
            <person name="Venter J.C."/>
        </authorList>
    </citation>
    <scope>NUCLEOTIDE SEQUENCE [LARGE SCALE GENOMIC DNA]</scope>
    <source>
        <strain evidence="8">ATCC 700755</strain>
    </source>
</reference>
<organism evidence="8 9">
    <name type="scientific">Psychroflexus torquis (strain ATCC 700755 / CIP 106069 / ACAM 623)</name>
    <dbReference type="NCBI Taxonomy" id="313595"/>
    <lineage>
        <taxon>Bacteria</taxon>
        <taxon>Pseudomonadati</taxon>
        <taxon>Bacteroidota</taxon>
        <taxon>Flavobacteriia</taxon>
        <taxon>Flavobacteriales</taxon>
        <taxon>Flavobacteriaceae</taxon>
        <taxon>Psychroflexus</taxon>
    </lineage>
</organism>
<dbReference type="EC" id="1.2.1.38" evidence="5"/>
<dbReference type="HOGENOM" id="CLU_006384_0_1_10"/>
<dbReference type="EMBL" id="CP003879">
    <property type="protein sequence ID" value="AFU67134.1"/>
    <property type="molecule type" value="Genomic_DNA"/>
</dbReference>
<dbReference type="CDD" id="cd17895">
    <property type="entry name" value="AGPR_1_N"/>
    <property type="match status" value="1"/>
</dbReference>
<dbReference type="RefSeq" id="WP_015022754.1">
    <property type="nucleotide sequence ID" value="NC_018721.1"/>
</dbReference>
<dbReference type="GO" id="GO:0005737">
    <property type="term" value="C:cytoplasm"/>
    <property type="evidence" value="ECO:0007669"/>
    <property type="project" value="UniProtKB-SubCell"/>
</dbReference>
<dbReference type="InterPro" id="IPR023013">
    <property type="entry name" value="AGPR_AS"/>
</dbReference>
<dbReference type="PROSITE" id="PS01224">
    <property type="entry name" value="ARGC"/>
    <property type="match status" value="1"/>
</dbReference>
<dbReference type="STRING" id="313595.P700755_000060"/>
<comment type="subcellular location">
    <subcellularLocation>
        <location evidence="5">Cytoplasm</location>
    </subcellularLocation>
</comment>
<proteinExistence type="inferred from homology"/>
<dbReference type="UniPathway" id="UPA00068">
    <property type="reaction ID" value="UER00108"/>
</dbReference>
<dbReference type="GO" id="GO:0070401">
    <property type="term" value="F:NADP+ binding"/>
    <property type="evidence" value="ECO:0007669"/>
    <property type="project" value="InterPro"/>
</dbReference>
<dbReference type="InterPro" id="IPR058924">
    <property type="entry name" value="AGPR_dimerisation_dom"/>
</dbReference>
<dbReference type="AlphaFoldDB" id="K4I9N6"/>
<evidence type="ECO:0000313" key="9">
    <source>
        <dbReference type="Proteomes" id="UP000008514"/>
    </source>
</evidence>
<name>K4I9N6_PSYTT</name>
<dbReference type="eggNOG" id="COG0002">
    <property type="taxonomic scope" value="Bacteria"/>
</dbReference>
<dbReference type="InterPro" id="IPR036291">
    <property type="entry name" value="NAD(P)-bd_dom_sf"/>
</dbReference>
<dbReference type="OrthoDB" id="9801289at2"/>
<feature type="active site" evidence="5 6">
    <location>
        <position position="135"/>
    </location>
</feature>
<dbReference type="SMART" id="SM00859">
    <property type="entry name" value="Semialdhyde_dh"/>
    <property type="match status" value="1"/>
</dbReference>
<dbReference type="NCBIfam" id="TIGR01850">
    <property type="entry name" value="argC"/>
    <property type="match status" value="1"/>
</dbReference>
<comment type="catalytic activity">
    <reaction evidence="5">
        <text>N-acetyl-L-glutamate 5-semialdehyde + phosphate + NADP(+) = N-acetyl-L-glutamyl 5-phosphate + NADPH + H(+)</text>
        <dbReference type="Rhea" id="RHEA:21588"/>
        <dbReference type="ChEBI" id="CHEBI:15378"/>
        <dbReference type="ChEBI" id="CHEBI:29123"/>
        <dbReference type="ChEBI" id="CHEBI:43474"/>
        <dbReference type="ChEBI" id="CHEBI:57783"/>
        <dbReference type="ChEBI" id="CHEBI:57936"/>
        <dbReference type="ChEBI" id="CHEBI:58349"/>
        <dbReference type="EC" id="1.2.1.38"/>
    </reaction>
</comment>